<comment type="caution">
    <text evidence="3">The sequence shown here is derived from an EMBL/GenBank/DDBJ whole genome shotgun (WGS) entry which is preliminary data.</text>
</comment>
<evidence type="ECO:0000313" key="3">
    <source>
        <dbReference type="EMBL" id="KAH3669052.1"/>
    </source>
</evidence>
<dbReference type="Proteomes" id="UP000769157">
    <property type="component" value="Unassembled WGS sequence"/>
</dbReference>
<protein>
    <recommendedName>
        <fullName evidence="5">CCHC-type domain-containing protein</fullName>
    </recommendedName>
</protein>
<dbReference type="InterPro" id="IPR036875">
    <property type="entry name" value="Znf_CCHC_sf"/>
</dbReference>
<gene>
    <name evidence="3" type="ORF">OGAPHI_001648</name>
</gene>
<dbReference type="EMBL" id="JAEUBE010000143">
    <property type="protein sequence ID" value="KAH3669052.1"/>
    <property type="molecule type" value="Genomic_DNA"/>
</dbReference>
<keyword evidence="1" id="KW-0175">Coiled coil</keyword>
<dbReference type="GO" id="GO:0003676">
    <property type="term" value="F:nucleic acid binding"/>
    <property type="evidence" value="ECO:0007669"/>
    <property type="project" value="InterPro"/>
</dbReference>
<dbReference type="AlphaFoldDB" id="A0A9P8PBX9"/>
<reference evidence="3" key="1">
    <citation type="journal article" date="2021" name="Open Biol.">
        <title>Shared evolutionary footprints suggest mitochondrial oxidative damage underlies multiple complex I losses in fungi.</title>
        <authorList>
            <person name="Schikora-Tamarit M.A."/>
            <person name="Marcet-Houben M."/>
            <person name="Nosek J."/>
            <person name="Gabaldon T."/>
        </authorList>
    </citation>
    <scope>NUCLEOTIDE SEQUENCE</scope>
    <source>
        <strain evidence="3">CBS6075</strain>
    </source>
</reference>
<dbReference type="SUPFAM" id="SSF57756">
    <property type="entry name" value="Retrovirus zinc finger-like domains"/>
    <property type="match status" value="1"/>
</dbReference>
<dbReference type="OrthoDB" id="4069967at2759"/>
<dbReference type="GO" id="GO:0008270">
    <property type="term" value="F:zinc ion binding"/>
    <property type="evidence" value="ECO:0007669"/>
    <property type="project" value="InterPro"/>
</dbReference>
<dbReference type="Pfam" id="PF16588">
    <property type="entry name" value="zf-C2H2_10"/>
    <property type="match status" value="1"/>
</dbReference>
<feature type="region of interest" description="Disordered" evidence="2">
    <location>
        <begin position="99"/>
        <end position="124"/>
    </location>
</feature>
<evidence type="ECO:0008006" key="5">
    <source>
        <dbReference type="Google" id="ProtNLM"/>
    </source>
</evidence>
<keyword evidence="4" id="KW-1185">Reference proteome</keyword>
<sequence length="150" mass="16824">MDNQLSQLESVNDTIRALAQKISSKEVELRGLKEEYATKIGVLDGYLNKLKNSGILQEGDNTLEDFNPLQPMKCPNCDHVLYNNTDESKYVLLPNRTKSNTITTTQSPENSTKHAQLSKSRKSKKLTCSHCLKQGHKRAQCPEILYGKSG</sequence>
<feature type="coiled-coil region" evidence="1">
    <location>
        <begin position="1"/>
        <end position="35"/>
    </location>
</feature>
<evidence type="ECO:0000313" key="4">
    <source>
        <dbReference type="Proteomes" id="UP000769157"/>
    </source>
</evidence>
<name>A0A9P8PBX9_9ASCO</name>
<evidence type="ECO:0000256" key="1">
    <source>
        <dbReference type="SAM" id="Coils"/>
    </source>
</evidence>
<reference evidence="3" key="2">
    <citation type="submission" date="2021-01" db="EMBL/GenBank/DDBJ databases">
        <authorList>
            <person name="Schikora-Tamarit M.A."/>
        </authorList>
    </citation>
    <scope>NUCLEOTIDE SEQUENCE</scope>
    <source>
        <strain evidence="3">CBS6075</strain>
    </source>
</reference>
<dbReference type="GeneID" id="70233615"/>
<accession>A0A9P8PBX9</accession>
<organism evidence="3 4">
    <name type="scientific">Ogataea philodendri</name>
    <dbReference type="NCBI Taxonomy" id="1378263"/>
    <lineage>
        <taxon>Eukaryota</taxon>
        <taxon>Fungi</taxon>
        <taxon>Dikarya</taxon>
        <taxon>Ascomycota</taxon>
        <taxon>Saccharomycotina</taxon>
        <taxon>Pichiomycetes</taxon>
        <taxon>Pichiales</taxon>
        <taxon>Pichiaceae</taxon>
        <taxon>Ogataea</taxon>
    </lineage>
</organism>
<dbReference type="RefSeq" id="XP_046063435.1">
    <property type="nucleotide sequence ID" value="XM_046202432.1"/>
</dbReference>
<proteinExistence type="predicted"/>
<feature type="compositionally biased region" description="Polar residues" evidence="2">
    <location>
        <begin position="99"/>
        <end position="118"/>
    </location>
</feature>
<evidence type="ECO:0000256" key="2">
    <source>
        <dbReference type="SAM" id="MobiDB-lite"/>
    </source>
</evidence>